<dbReference type="AlphaFoldDB" id="A8IA87"/>
<dbReference type="InterPro" id="IPR002220">
    <property type="entry name" value="DapA-like"/>
</dbReference>
<reference evidence="16 17" key="1">
    <citation type="journal article" date="2007" name="Appl. Environ. Microbiol.">
        <title>Rhizobial factors required for stem nodule maturation and maintenance in Sesbania rostrata-Azorhizobium caulinodans ORS571 symbiosis.</title>
        <authorList>
            <person name="Suzuki S."/>
            <person name="Aono T."/>
            <person name="Lee KB."/>
            <person name="Suzuki T."/>
            <person name="Liu CT."/>
            <person name="Miwa H."/>
            <person name="Wakao S."/>
            <person name="Iki T."/>
            <person name="Oyaizu H."/>
        </authorList>
    </citation>
    <scope>NUCLEOTIDE SEQUENCE [LARGE SCALE GENOMIC DNA]</scope>
    <source>
        <strain evidence="17">ATCC 43989 / DSM 5975 / JCM 20966 / LMG 6465 / NBRC 14845 / NCIMB 13405 / ORS 571</strain>
    </source>
</reference>
<evidence type="ECO:0000256" key="7">
    <source>
        <dbReference type="ARBA" id="ARBA00022915"/>
    </source>
</evidence>
<keyword evidence="5" id="KW-0963">Cytoplasm</keyword>
<gene>
    <name evidence="16" type="ordered locus">AZC_2478</name>
</gene>
<comment type="catalytic activity">
    <reaction evidence="11">
        <text>L-aspartate 4-semialdehyde + pyruvate = (2S,4S)-4-hydroxy-2,3,4,5-tetrahydrodipicolinate + H2O + H(+)</text>
        <dbReference type="Rhea" id="RHEA:34171"/>
        <dbReference type="ChEBI" id="CHEBI:15361"/>
        <dbReference type="ChEBI" id="CHEBI:15377"/>
        <dbReference type="ChEBI" id="CHEBI:15378"/>
        <dbReference type="ChEBI" id="CHEBI:67139"/>
        <dbReference type="ChEBI" id="CHEBI:537519"/>
        <dbReference type="EC" id="4.3.3.7"/>
    </reaction>
</comment>
<dbReference type="PANTHER" id="PTHR12128:SF66">
    <property type="entry name" value="4-HYDROXY-2-OXOGLUTARATE ALDOLASE, MITOCHONDRIAL"/>
    <property type="match status" value="1"/>
</dbReference>
<evidence type="ECO:0000256" key="3">
    <source>
        <dbReference type="ARBA" id="ARBA00007592"/>
    </source>
</evidence>
<organism evidence="16 17">
    <name type="scientific">Azorhizobium caulinodans (strain ATCC 43989 / DSM 5975 / JCM 20966 / LMG 6465 / NBRC 14845 / NCIMB 13405 / ORS 571)</name>
    <dbReference type="NCBI Taxonomy" id="438753"/>
    <lineage>
        <taxon>Bacteria</taxon>
        <taxon>Pseudomonadati</taxon>
        <taxon>Pseudomonadota</taxon>
        <taxon>Alphaproteobacteria</taxon>
        <taxon>Hyphomicrobiales</taxon>
        <taxon>Xanthobacteraceae</taxon>
        <taxon>Azorhizobium</taxon>
    </lineage>
</organism>
<dbReference type="EC" id="4.3.3.7" evidence="4 12"/>
<dbReference type="KEGG" id="azc:AZC_2478"/>
<feature type="active site" description="Schiff-base intermediate with substrate" evidence="14">
    <location>
        <position position="166"/>
    </location>
</feature>
<accession>A8IA87</accession>
<reference evidence="16 17" key="4">
    <citation type="journal article" date="2009" name="Appl. Environ. Microbiol.">
        <title>Comparative genome-wide transcriptional profiling of Azorhizobium caulinodans ORS571 grown under free-living and symbiotic conditions.</title>
        <authorList>
            <person name="Tsukada S."/>
            <person name="Aono T."/>
            <person name="Akiba N."/>
            <person name="Lee KB."/>
            <person name="Liu CT."/>
            <person name="Toyazaki H."/>
            <person name="Oyaizu H."/>
        </authorList>
    </citation>
    <scope>NUCLEOTIDE SEQUENCE [LARGE SCALE GENOMIC DNA]</scope>
    <source>
        <strain evidence="17">ATCC 43989 / DSM 5975 / JCM 20966 / LMG 6465 / NBRC 14845 / NCIMB 13405 / ORS 571</strain>
    </source>
</reference>
<feature type="active site" description="Proton donor/acceptor" evidence="14">
    <location>
        <position position="138"/>
    </location>
</feature>
<name>A8IA87_AZOC5</name>
<feature type="binding site" evidence="15">
    <location>
        <position position="50"/>
    </location>
    <ligand>
        <name>pyruvate</name>
        <dbReference type="ChEBI" id="CHEBI:15361"/>
    </ligand>
</feature>
<keyword evidence="17" id="KW-1185">Reference proteome</keyword>
<dbReference type="PRINTS" id="PR00146">
    <property type="entry name" value="DHPICSNTHASE"/>
</dbReference>
<comment type="pathway">
    <text evidence="2">Amino-acid biosynthesis; L-lysine biosynthesis via DAP pathway; (S)-tetrahydrodipicolinate from L-aspartate: step 3/4.</text>
</comment>
<dbReference type="Pfam" id="PF00701">
    <property type="entry name" value="DHDPS"/>
    <property type="match status" value="1"/>
</dbReference>
<proteinExistence type="inferred from homology"/>
<dbReference type="RefSeq" id="WP_012171004.1">
    <property type="nucleotide sequence ID" value="NC_009937.1"/>
</dbReference>
<dbReference type="EMBL" id="AP009384">
    <property type="protein sequence ID" value="BAF88476.1"/>
    <property type="molecule type" value="Genomic_DNA"/>
</dbReference>
<evidence type="ECO:0000256" key="15">
    <source>
        <dbReference type="PIRSR" id="PIRSR001365-2"/>
    </source>
</evidence>
<reference evidence="16 17" key="5">
    <citation type="journal article" date="2010" name="Appl. Environ. Microbiol.">
        <title>phrR-like gene praR of Azorhizobium caulinodans ORS571 is essential for symbiosis with Sesbania rostrata and is involved in expression of reb genes.</title>
        <authorList>
            <person name="Akiba N."/>
            <person name="Aono T."/>
            <person name="Toyazaki H."/>
            <person name="Sato S."/>
            <person name="Oyaizu H."/>
        </authorList>
    </citation>
    <scope>NUCLEOTIDE SEQUENCE [LARGE SCALE GENOMIC DNA]</scope>
    <source>
        <strain evidence="17">ATCC 43989 / DSM 5975 / JCM 20966 / LMG 6465 / NBRC 14845 / NCIMB 13405 / ORS 571</strain>
    </source>
</reference>
<evidence type="ECO:0000256" key="13">
    <source>
        <dbReference type="PIRNR" id="PIRNR001365"/>
    </source>
</evidence>
<dbReference type="SMART" id="SM01130">
    <property type="entry name" value="DHDPS"/>
    <property type="match status" value="1"/>
</dbReference>
<dbReference type="InterPro" id="IPR005263">
    <property type="entry name" value="DapA"/>
</dbReference>
<dbReference type="UniPathway" id="UPA00034">
    <property type="reaction ID" value="UER00017"/>
</dbReference>
<evidence type="ECO:0000256" key="14">
    <source>
        <dbReference type="PIRSR" id="PIRSR001365-1"/>
    </source>
</evidence>
<comment type="similarity">
    <text evidence="3 13">Belongs to the DapA family.</text>
</comment>
<evidence type="ECO:0000256" key="10">
    <source>
        <dbReference type="ARBA" id="ARBA00023270"/>
    </source>
</evidence>
<reference evidence="16 17" key="6">
    <citation type="journal article" date="2011" name="Appl. Environ. Microbiol.">
        <title>Involvement of the azorhizobial chromosome partition gene (parA) in the onset of bacteroid differentiation during Sesbania rostrata stem nodule development.</title>
        <authorList>
            <person name="Liu CT."/>
            <person name="Lee KB."/>
            <person name="Wang YS."/>
            <person name="Peng MH."/>
            <person name="Lee KT."/>
            <person name="Suzuki S."/>
            <person name="Suzuki T."/>
            <person name="Oyaizu H."/>
        </authorList>
    </citation>
    <scope>NUCLEOTIDE SEQUENCE [LARGE SCALE GENOMIC DNA]</scope>
    <source>
        <strain evidence="17">ATCC 43989 / DSM 5975 / JCM 20966 / LMG 6465 / NBRC 14845 / NCIMB 13405 / ORS 571</strain>
    </source>
</reference>
<evidence type="ECO:0000256" key="8">
    <source>
        <dbReference type="ARBA" id="ARBA00023154"/>
    </source>
</evidence>
<dbReference type="STRING" id="438753.AZC_2478"/>
<evidence type="ECO:0000256" key="12">
    <source>
        <dbReference type="NCBIfam" id="TIGR00674"/>
    </source>
</evidence>
<dbReference type="InterPro" id="IPR013785">
    <property type="entry name" value="Aldolase_TIM"/>
</dbReference>
<dbReference type="PANTHER" id="PTHR12128">
    <property type="entry name" value="DIHYDRODIPICOLINATE SYNTHASE"/>
    <property type="match status" value="1"/>
</dbReference>
<dbReference type="eggNOG" id="COG0329">
    <property type="taxonomic scope" value="Bacteria"/>
</dbReference>
<dbReference type="GO" id="GO:0008840">
    <property type="term" value="F:4-hydroxy-tetrahydrodipicolinate synthase activity"/>
    <property type="evidence" value="ECO:0007669"/>
    <property type="project" value="UniProtKB-UniRule"/>
</dbReference>
<dbReference type="HOGENOM" id="CLU_049343_7_0_5"/>
<keyword evidence="9 13" id="KW-0456">Lyase</keyword>
<evidence type="ECO:0000313" key="17">
    <source>
        <dbReference type="Proteomes" id="UP000000270"/>
    </source>
</evidence>
<feature type="binding site" evidence="15">
    <location>
        <position position="208"/>
    </location>
    <ligand>
        <name>pyruvate</name>
        <dbReference type="ChEBI" id="CHEBI:15361"/>
    </ligand>
</feature>
<comment type="function">
    <text evidence="1">Catalyzes the condensation of (S)-aspartate-beta-semialdehyde [(S)-ASA] and pyruvate to 4-hydroxy-tetrahydrodipicolinate (HTPA).</text>
</comment>
<evidence type="ECO:0000256" key="11">
    <source>
        <dbReference type="ARBA" id="ARBA00047836"/>
    </source>
</evidence>
<reference evidence="16 17" key="3">
    <citation type="journal article" date="2008" name="BMC Genomics">
        <title>The genome of the versatile nitrogen fixer Azorhizobium caulinodans ORS571.</title>
        <authorList>
            <person name="Lee KB."/>
            <person name="Backer P.D."/>
            <person name="Aono T."/>
            <person name="Liu CT."/>
            <person name="Suzuki S."/>
            <person name="Suzuki T."/>
            <person name="Kaneko T."/>
            <person name="Yamada M."/>
            <person name="Tabata S."/>
            <person name="Kupfer D.M."/>
            <person name="Najar F.Z."/>
            <person name="Wiley G.B."/>
            <person name="Roe B."/>
            <person name="Binnewies T.T."/>
            <person name="Ussery D.W."/>
            <person name="D'Haeze W."/>
            <person name="Herder J.D."/>
            <person name="Gevers D."/>
            <person name="Vereecke D."/>
            <person name="Holsters M."/>
            <person name="Oyaizu H."/>
        </authorList>
    </citation>
    <scope>NUCLEOTIDE SEQUENCE [LARGE SCALE GENOMIC DNA]</scope>
    <source>
        <strain evidence="17">ATCC 43989 / DSM 5975 / JCM 20966 / LMG 6465 / NBRC 14845 / NCIMB 13405 / ORS 571</strain>
    </source>
</reference>
<evidence type="ECO:0000256" key="1">
    <source>
        <dbReference type="ARBA" id="ARBA00003294"/>
    </source>
</evidence>
<evidence type="ECO:0000256" key="5">
    <source>
        <dbReference type="ARBA" id="ARBA00022490"/>
    </source>
</evidence>
<protein>
    <recommendedName>
        <fullName evidence="4 12">4-hydroxy-tetrahydrodipicolinate synthase</fullName>
        <ecNumber evidence="4 12">4.3.3.7</ecNumber>
    </recommendedName>
</protein>
<dbReference type="Gene3D" id="3.20.20.70">
    <property type="entry name" value="Aldolase class I"/>
    <property type="match status" value="1"/>
</dbReference>
<sequence length="306" mass="32899">MLTSSQLRGIFPATPTPVNADDTINVGASKALFSWLLKQGIDGLVPLGGTGEYGALPRSERIKFAGLAAEAMTGKGPVIAGVLDTGYHDALQAGREFAAAGVDGLLVLTPYYTNPTQAGIRDYFLRYADASPVPILIYEIPYRTRIAINPEILHELSRHERIIGMKACNTDMYHFLRTVAGVDESFTMLSGEDTLFPLHVAAGAKGGIVVTANLVPNAWRQIFDLALAGKTQDALALHRRLIPLMNMAFAETNPGPMKAVMDLIGVDAPRMLAPLVSAAPDLAARLRKELQPLLQEFECVPHALAS</sequence>
<evidence type="ECO:0000313" key="16">
    <source>
        <dbReference type="EMBL" id="BAF88476.1"/>
    </source>
</evidence>
<keyword evidence="7" id="KW-0220">Diaminopimelate biosynthesis</keyword>
<dbReference type="Proteomes" id="UP000000270">
    <property type="component" value="Chromosome"/>
</dbReference>
<evidence type="ECO:0000256" key="4">
    <source>
        <dbReference type="ARBA" id="ARBA00012086"/>
    </source>
</evidence>
<reference evidence="17" key="2">
    <citation type="submission" date="2007-04" db="EMBL/GenBank/DDBJ databases">
        <title>Complete genome sequence of the nitrogen-fixing bacterium Azorhizobium caulinodans ORS571.</title>
        <authorList>
            <person name="Lee K.B."/>
            <person name="Backer P.D."/>
            <person name="Aono T."/>
            <person name="Liu C.T."/>
            <person name="Suzuki S."/>
            <person name="Suzuki T."/>
            <person name="Kaneko T."/>
            <person name="Yamada M."/>
            <person name="Tabata S."/>
            <person name="Kupfer D.M."/>
            <person name="Najar F.Z."/>
            <person name="Wiley G.B."/>
            <person name="Roe B."/>
            <person name="Binnewies T."/>
            <person name="Ussery D."/>
            <person name="Vereecke D."/>
            <person name="Gevers D."/>
            <person name="Holsters M."/>
            <person name="Oyaizu H."/>
        </authorList>
    </citation>
    <scope>NUCLEOTIDE SEQUENCE [LARGE SCALE GENOMIC DNA]</scope>
    <source>
        <strain evidence="17">ATCC 43989 / DSM 5975 / JCM 20966 / LMG 6465 / NBRC 14845 / NCIMB 13405 / ORS 571</strain>
    </source>
</reference>
<dbReference type="CDD" id="cd00408">
    <property type="entry name" value="DHDPS-like"/>
    <property type="match status" value="1"/>
</dbReference>
<evidence type="ECO:0000256" key="2">
    <source>
        <dbReference type="ARBA" id="ARBA00005120"/>
    </source>
</evidence>
<dbReference type="GO" id="GO:0019877">
    <property type="term" value="P:diaminopimelate biosynthetic process"/>
    <property type="evidence" value="ECO:0007669"/>
    <property type="project" value="UniProtKB-KW"/>
</dbReference>
<dbReference type="PIRSF" id="PIRSF001365">
    <property type="entry name" value="DHDPS"/>
    <property type="match status" value="1"/>
</dbReference>
<evidence type="ECO:0000256" key="9">
    <source>
        <dbReference type="ARBA" id="ARBA00023239"/>
    </source>
</evidence>
<dbReference type="NCBIfam" id="TIGR00674">
    <property type="entry name" value="dapA"/>
    <property type="match status" value="1"/>
</dbReference>
<dbReference type="SUPFAM" id="SSF51569">
    <property type="entry name" value="Aldolase"/>
    <property type="match status" value="1"/>
</dbReference>
<keyword evidence="10" id="KW-0704">Schiff base</keyword>
<dbReference type="GO" id="GO:0009089">
    <property type="term" value="P:lysine biosynthetic process via diaminopimelate"/>
    <property type="evidence" value="ECO:0007669"/>
    <property type="project" value="UniProtKB-UniRule"/>
</dbReference>
<keyword evidence="8" id="KW-0457">Lysine biosynthesis</keyword>
<evidence type="ECO:0000256" key="6">
    <source>
        <dbReference type="ARBA" id="ARBA00022605"/>
    </source>
</evidence>
<keyword evidence="6" id="KW-0028">Amino-acid biosynthesis</keyword>